<reference evidence="1" key="1">
    <citation type="submission" date="2021-01" db="EMBL/GenBank/DDBJ databases">
        <authorList>
            <person name="Corre E."/>
            <person name="Pelletier E."/>
            <person name="Niang G."/>
            <person name="Scheremetjew M."/>
            <person name="Finn R."/>
            <person name="Kale V."/>
            <person name="Holt S."/>
            <person name="Cochrane G."/>
            <person name="Meng A."/>
            <person name="Brown T."/>
            <person name="Cohen L."/>
        </authorList>
    </citation>
    <scope>NUCLEOTIDE SEQUENCE</scope>
    <source>
        <strain evidence="1">OF101</strain>
    </source>
</reference>
<evidence type="ECO:0000313" key="1">
    <source>
        <dbReference type="EMBL" id="CAD9150237.1"/>
    </source>
</evidence>
<proteinExistence type="predicted"/>
<gene>
    <name evidence="1" type="ORF">ACAT0790_LOCUS31429</name>
</gene>
<name>A0A7S1QWE7_ALECA</name>
<sequence>MGWLTDDEVEAIKTCRLSEPAPASFEFQHLARHLGEEGPRQRATELLVAFRGVKARECPDCWYAQLDHLHAVAKALDDTEAVQHALVVNEAVREASRQSVRVVKSEEQKDSIRNEMRLLGDNVPTGKAEMTRPSPAVYSPACDLTEVFAQGGPLVCRRVKDAGYSLEKRPVGRQGAIPTKAKLASVKERCVSEVEKATAFVSAVGAKAGVDVVSQFQAMIYEKFNVELFCTEGQDGISISDLYTLLPMVLERRQQVSGELLWELEARFMAFRIDFGTMCNPLEEYMPIFEAIFQLFRYVDKDIMKENGPAVLGLFRSLFSTSLDLLAGSVEVLSRSMGAGLGVLMGAVGAGAAEAAGAAGAVGVGPVTAFVCGAVACALAVRGLVHLVDRWIKYGNHVRVCALFRRNDTIVWRVWVVELMQ</sequence>
<organism evidence="1">
    <name type="scientific">Alexandrium catenella</name>
    <name type="common">Red tide dinoflagellate</name>
    <name type="synonym">Gonyaulax catenella</name>
    <dbReference type="NCBI Taxonomy" id="2925"/>
    <lineage>
        <taxon>Eukaryota</taxon>
        <taxon>Sar</taxon>
        <taxon>Alveolata</taxon>
        <taxon>Dinophyceae</taxon>
        <taxon>Gonyaulacales</taxon>
        <taxon>Pyrocystaceae</taxon>
        <taxon>Alexandrium</taxon>
    </lineage>
</organism>
<protein>
    <submittedName>
        <fullName evidence="1">Uncharacterized protein</fullName>
    </submittedName>
</protein>
<dbReference type="AlphaFoldDB" id="A0A7S1QWE7"/>
<dbReference type="EMBL" id="HBGE01052076">
    <property type="protein sequence ID" value="CAD9150237.1"/>
    <property type="molecule type" value="Transcribed_RNA"/>
</dbReference>
<accession>A0A7S1QWE7</accession>